<dbReference type="InterPro" id="IPR036890">
    <property type="entry name" value="HATPase_C_sf"/>
</dbReference>
<dbReference type="SUPFAM" id="SSF50341">
    <property type="entry name" value="CheW-like"/>
    <property type="match status" value="1"/>
</dbReference>
<dbReference type="PANTHER" id="PTHR43395">
    <property type="entry name" value="SENSOR HISTIDINE KINASE CHEA"/>
    <property type="match status" value="1"/>
</dbReference>
<keyword evidence="3" id="KW-0145">Chemotaxis</keyword>
<evidence type="ECO:0000256" key="6">
    <source>
        <dbReference type="ARBA" id="ARBA00022777"/>
    </source>
</evidence>
<dbReference type="InterPro" id="IPR036061">
    <property type="entry name" value="CheW-like_dom_sf"/>
</dbReference>
<sequence>MAQSIRVSQEKIDKMMNMISELLIAKNSFMHISTKLNVEYDLPEMSKEVKQVGAYVNRISDELQNAIMSIRMVEVRTVFQKMPRVVRDIAQSTGKKMDLIMEGESTEIDKTIIEQISDPLVHLIRNAADHGIENPEERSLKGKAETGKIILRAYNKNKNVYIEIEDDGKGMDAEKLKEKAIEKGFISRSEAELLNRTQLVNLIFLPGFSTARQITEVSGRGVGMDIVKSNIMKINGNVTIESEVDKGTKMTIQLPLTLAVSRGLIVEVSGESYIFPLEYIYGTAKIKKDNIHMYNGKCFTHLRGEVLGAEWLSKIFLMDEIDDTQDELNAVIISNGAEKYAIFVDKLKSEQEFVVKTLDGQLSSIPGISGSTLLGNGKVVLIINPLDIMQLVHN</sequence>
<keyword evidence="11" id="KW-1185">Reference proteome</keyword>
<evidence type="ECO:0000256" key="7">
    <source>
        <dbReference type="ARBA" id="ARBA00023012"/>
    </source>
</evidence>
<dbReference type="AlphaFoldDB" id="A0A7H1VL65"/>
<dbReference type="EMBL" id="CP061336">
    <property type="protein sequence ID" value="QNU66127.1"/>
    <property type="molecule type" value="Genomic_DNA"/>
</dbReference>
<dbReference type="InterPro" id="IPR004105">
    <property type="entry name" value="CheA-like_dim"/>
</dbReference>
<dbReference type="CDD" id="cd16916">
    <property type="entry name" value="HATPase_CheA-like"/>
    <property type="match status" value="1"/>
</dbReference>
<dbReference type="InterPro" id="IPR002545">
    <property type="entry name" value="CheW-lke_dom"/>
</dbReference>
<dbReference type="Pfam" id="PF01584">
    <property type="entry name" value="CheW"/>
    <property type="match status" value="1"/>
</dbReference>
<evidence type="ECO:0000259" key="9">
    <source>
        <dbReference type="PROSITE" id="PS50851"/>
    </source>
</evidence>
<dbReference type="InterPro" id="IPR036097">
    <property type="entry name" value="HisK_dim/P_sf"/>
</dbReference>
<dbReference type="PROSITE" id="PS50109">
    <property type="entry name" value="HIS_KIN"/>
    <property type="match status" value="1"/>
</dbReference>
<evidence type="ECO:0000256" key="4">
    <source>
        <dbReference type="ARBA" id="ARBA00022553"/>
    </source>
</evidence>
<dbReference type="Gene3D" id="3.30.565.10">
    <property type="entry name" value="Histidine kinase-like ATPase, C-terminal domain"/>
    <property type="match status" value="1"/>
</dbReference>
<name>A0A7H1VL65_9FIRM</name>
<dbReference type="InterPro" id="IPR005467">
    <property type="entry name" value="His_kinase_dom"/>
</dbReference>
<protein>
    <recommendedName>
        <fullName evidence="2">histidine kinase</fullName>
        <ecNumber evidence="2">2.7.13.3</ecNumber>
    </recommendedName>
</protein>
<keyword evidence="4" id="KW-0597">Phosphoprotein</keyword>
<dbReference type="GO" id="GO:0005737">
    <property type="term" value="C:cytoplasm"/>
    <property type="evidence" value="ECO:0007669"/>
    <property type="project" value="InterPro"/>
</dbReference>
<reference evidence="10 11" key="1">
    <citation type="submission" date="2020-09" db="EMBL/GenBank/DDBJ databases">
        <title>Characterization and genome sequencing of Ruminiclostridium sp. nov. MA18.</title>
        <authorList>
            <person name="Rettenmaier R."/>
            <person name="Kowollik M.-L."/>
            <person name="Liebl W."/>
            <person name="Zverlov V."/>
        </authorList>
    </citation>
    <scope>NUCLEOTIDE SEQUENCE [LARGE SCALE GENOMIC DNA]</scope>
    <source>
        <strain evidence="10 11">MA18</strain>
    </source>
</reference>
<dbReference type="Pfam" id="PF02895">
    <property type="entry name" value="H-kinase_dim"/>
    <property type="match status" value="1"/>
</dbReference>
<dbReference type="PRINTS" id="PR00344">
    <property type="entry name" value="BCTRLSENSOR"/>
</dbReference>
<dbReference type="SMART" id="SM00260">
    <property type="entry name" value="CheW"/>
    <property type="match status" value="1"/>
</dbReference>
<feature type="domain" description="Histidine kinase" evidence="8">
    <location>
        <begin position="1"/>
        <end position="258"/>
    </location>
</feature>
<dbReference type="GO" id="GO:0000155">
    <property type="term" value="F:phosphorelay sensor kinase activity"/>
    <property type="evidence" value="ECO:0007669"/>
    <property type="project" value="InterPro"/>
</dbReference>
<proteinExistence type="predicted"/>
<dbReference type="PROSITE" id="PS50851">
    <property type="entry name" value="CHEW"/>
    <property type="match status" value="1"/>
</dbReference>
<dbReference type="InterPro" id="IPR004358">
    <property type="entry name" value="Sig_transdc_His_kin-like_C"/>
</dbReference>
<dbReference type="GO" id="GO:0006935">
    <property type="term" value="P:chemotaxis"/>
    <property type="evidence" value="ECO:0007669"/>
    <property type="project" value="UniProtKB-KW"/>
</dbReference>
<evidence type="ECO:0000256" key="5">
    <source>
        <dbReference type="ARBA" id="ARBA00022679"/>
    </source>
</evidence>
<keyword evidence="5" id="KW-0808">Transferase</keyword>
<dbReference type="Proteomes" id="UP000306409">
    <property type="component" value="Chromosome"/>
</dbReference>
<dbReference type="KEGG" id="rher:EHE19_014755"/>
<dbReference type="PANTHER" id="PTHR43395:SF1">
    <property type="entry name" value="CHEMOTAXIS PROTEIN CHEA"/>
    <property type="match status" value="1"/>
</dbReference>
<dbReference type="Pfam" id="PF02518">
    <property type="entry name" value="HATPase_c"/>
    <property type="match status" value="1"/>
</dbReference>
<keyword evidence="7" id="KW-0902">Two-component regulatory system</keyword>
<dbReference type="FunFam" id="3.30.565.10:FF:000016">
    <property type="entry name" value="Chemotaxis protein CheA, putative"/>
    <property type="match status" value="1"/>
</dbReference>
<evidence type="ECO:0000313" key="10">
    <source>
        <dbReference type="EMBL" id="QNU66127.1"/>
    </source>
</evidence>
<gene>
    <name evidence="10" type="ORF">EHE19_014755</name>
</gene>
<accession>A0A7H1VL65</accession>
<dbReference type="InterPro" id="IPR003594">
    <property type="entry name" value="HATPase_dom"/>
</dbReference>
<feature type="domain" description="CheW-like" evidence="9">
    <location>
        <begin position="260"/>
        <end position="394"/>
    </location>
</feature>
<dbReference type="InterPro" id="IPR051315">
    <property type="entry name" value="Bact_Chemotaxis_CheA"/>
</dbReference>
<dbReference type="SMART" id="SM00387">
    <property type="entry name" value="HATPase_c"/>
    <property type="match status" value="1"/>
</dbReference>
<evidence type="ECO:0000256" key="3">
    <source>
        <dbReference type="ARBA" id="ARBA00022500"/>
    </source>
</evidence>
<dbReference type="SUPFAM" id="SSF55874">
    <property type="entry name" value="ATPase domain of HSP90 chaperone/DNA topoisomerase II/histidine kinase"/>
    <property type="match status" value="1"/>
</dbReference>
<evidence type="ECO:0000259" key="8">
    <source>
        <dbReference type="PROSITE" id="PS50109"/>
    </source>
</evidence>
<dbReference type="InterPro" id="IPR037006">
    <property type="entry name" value="CheA-like_homodim_sf"/>
</dbReference>
<dbReference type="SMART" id="SM01231">
    <property type="entry name" value="H-kinase_dim"/>
    <property type="match status" value="1"/>
</dbReference>
<dbReference type="RefSeq" id="WP_190530341.1">
    <property type="nucleotide sequence ID" value="NZ_CP061336.1"/>
</dbReference>
<evidence type="ECO:0000313" key="11">
    <source>
        <dbReference type="Proteomes" id="UP000306409"/>
    </source>
</evidence>
<dbReference type="Gene3D" id="2.30.30.40">
    <property type="entry name" value="SH3 Domains"/>
    <property type="match status" value="1"/>
</dbReference>
<keyword evidence="6" id="KW-0418">Kinase</keyword>
<dbReference type="SUPFAM" id="SSF47384">
    <property type="entry name" value="Homodimeric domain of signal transducing histidine kinase"/>
    <property type="match status" value="1"/>
</dbReference>
<dbReference type="EC" id="2.7.13.3" evidence="2"/>
<organism evidence="10 11">
    <name type="scientific">Ruminiclostridium herbifermentans</name>
    <dbReference type="NCBI Taxonomy" id="2488810"/>
    <lineage>
        <taxon>Bacteria</taxon>
        <taxon>Bacillati</taxon>
        <taxon>Bacillota</taxon>
        <taxon>Clostridia</taxon>
        <taxon>Eubacteriales</taxon>
        <taxon>Oscillospiraceae</taxon>
        <taxon>Ruminiclostridium</taxon>
    </lineage>
</organism>
<evidence type="ECO:0000256" key="1">
    <source>
        <dbReference type="ARBA" id="ARBA00000085"/>
    </source>
</evidence>
<evidence type="ECO:0000256" key="2">
    <source>
        <dbReference type="ARBA" id="ARBA00012438"/>
    </source>
</evidence>
<dbReference type="Gene3D" id="1.10.287.560">
    <property type="entry name" value="Histidine kinase CheA-like, homodimeric domain"/>
    <property type="match status" value="1"/>
</dbReference>
<comment type="catalytic activity">
    <reaction evidence="1">
        <text>ATP + protein L-histidine = ADP + protein N-phospho-L-histidine.</text>
        <dbReference type="EC" id="2.7.13.3"/>
    </reaction>
</comment>